<dbReference type="OrthoDB" id="5135119at2759"/>
<evidence type="ECO:0000313" key="4">
    <source>
        <dbReference type="Proteomes" id="UP000325672"/>
    </source>
</evidence>
<dbReference type="InterPro" id="IPR007312">
    <property type="entry name" value="Phosphoesterase"/>
</dbReference>
<sequence>MKVLLTHTLGLTLLAPALVLALPPYPNVTIPSGPSLSEIEATAATTLPESPVSNVRGLAFDRFYQLWMENTNYEDAAADENITNYFGVTHPSQPNYCASVGGDTWGMDHDSLIDMPANISTIVDLLDTKDISWGEYQEHLPYAGFQGFNYSNQATLRDDYARRHNPLINFRSVTNNETRARQIKSFTDFQDDLANKTLPQWAFITPNVTNDAHDTNITFGAKWERGWISDLLKNPYFMNNTLVLLTFDEDAYLENNRVFSVLVGGAIPDHLRGTKDDTFYTHYSSIATVSANWGLPSLGRWDCGAKIFEIVSNKTGYVNYEVDTTHLLLNQTYPGPAAIGWIGKYSPVWPIPITDAQCSAGHGVLGSVKSFYGSLPPTYNYTSPYPMDAKSNYNMNATAVRTSNTTTGAGVTAVSAGMAVTAPSSVIITLTLGGFLFCLV</sequence>
<gene>
    <name evidence="3" type="ORF">BDV38DRAFT_289955</name>
</gene>
<evidence type="ECO:0000256" key="2">
    <source>
        <dbReference type="SAM" id="SignalP"/>
    </source>
</evidence>
<proteinExistence type="predicted"/>
<dbReference type="PANTHER" id="PTHR31956">
    <property type="entry name" value="NON-SPECIFIC PHOSPHOLIPASE C4-RELATED"/>
    <property type="match status" value="1"/>
</dbReference>
<evidence type="ECO:0000313" key="3">
    <source>
        <dbReference type="EMBL" id="KAE8140927.1"/>
    </source>
</evidence>
<dbReference type="Proteomes" id="UP000325672">
    <property type="component" value="Unassembled WGS sequence"/>
</dbReference>
<feature type="signal peptide" evidence="2">
    <location>
        <begin position="1"/>
        <end position="21"/>
    </location>
</feature>
<protein>
    <submittedName>
        <fullName evidence="3">Phosphoesterase family-domain-containing protein</fullName>
    </submittedName>
</protein>
<dbReference type="AlphaFoldDB" id="A0A5N6T3P8"/>
<organism evidence="3 4">
    <name type="scientific">Aspergillus pseudotamarii</name>
    <dbReference type="NCBI Taxonomy" id="132259"/>
    <lineage>
        <taxon>Eukaryota</taxon>
        <taxon>Fungi</taxon>
        <taxon>Dikarya</taxon>
        <taxon>Ascomycota</taxon>
        <taxon>Pezizomycotina</taxon>
        <taxon>Eurotiomycetes</taxon>
        <taxon>Eurotiomycetidae</taxon>
        <taxon>Eurotiales</taxon>
        <taxon>Aspergillaceae</taxon>
        <taxon>Aspergillus</taxon>
        <taxon>Aspergillus subgen. Circumdati</taxon>
    </lineage>
</organism>
<keyword evidence="4" id="KW-1185">Reference proteome</keyword>
<feature type="chain" id="PRO_5024933213" evidence="2">
    <location>
        <begin position="22"/>
        <end position="440"/>
    </location>
</feature>
<dbReference type="Pfam" id="PF04185">
    <property type="entry name" value="Phosphoesterase"/>
    <property type="match status" value="1"/>
</dbReference>
<dbReference type="EMBL" id="ML743560">
    <property type="protein sequence ID" value="KAE8140927.1"/>
    <property type="molecule type" value="Genomic_DNA"/>
</dbReference>
<accession>A0A5N6T3P8</accession>
<dbReference type="GeneID" id="43645586"/>
<reference evidence="3 4" key="1">
    <citation type="submission" date="2019-04" db="EMBL/GenBank/DDBJ databases">
        <title>Friends and foes A comparative genomics study of 23 Aspergillus species from section Flavi.</title>
        <authorList>
            <consortium name="DOE Joint Genome Institute"/>
            <person name="Kjaerbolling I."/>
            <person name="Vesth T."/>
            <person name="Frisvad J.C."/>
            <person name="Nybo J.L."/>
            <person name="Theobald S."/>
            <person name="Kildgaard S."/>
            <person name="Isbrandt T."/>
            <person name="Kuo A."/>
            <person name="Sato A."/>
            <person name="Lyhne E.K."/>
            <person name="Kogle M.E."/>
            <person name="Wiebenga A."/>
            <person name="Kun R.S."/>
            <person name="Lubbers R.J."/>
            <person name="Makela M.R."/>
            <person name="Barry K."/>
            <person name="Chovatia M."/>
            <person name="Clum A."/>
            <person name="Daum C."/>
            <person name="Haridas S."/>
            <person name="He G."/>
            <person name="LaButti K."/>
            <person name="Lipzen A."/>
            <person name="Mondo S."/>
            <person name="Riley R."/>
            <person name="Salamov A."/>
            <person name="Simmons B.A."/>
            <person name="Magnuson J.K."/>
            <person name="Henrissat B."/>
            <person name="Mortensen U.H."/>
            <person name="Larsen T.O."/>
            <person name="Devries R.P."/>
            <person name="Grigoriev I.V."/>
            <person name="Machida M."/>
            <person name="Baker S.E."/>
            <person name="Andersen M.R."/>
        </authorList>
    </citation>
    <scope>NUCLEOTIDE SEQUENCE [LARGE SCALE GENOMIC DNA]</scope>
    <source>
        <strain evidence="3 4">CBS 117625</strain>
    </source>
</reference>
<evidence type="ECO:0000256" key="1">
    <source>
        <dbReference type="ARBA" id="ARBA00022801"/>
    </source>
</evidence>
<dbReference type="InterPro" id="IPR017850">
    <property type="entry name" value="Alkaline_phosphatase_core_sf"/>
</dbReference>
<keyword evidence="1" id="KW-0378">Hydrolase</keyword>
<dbReference type="GO" id="GO:0009395">
    <property type="term" value="P:phospholipid catabolic process"/>
    <property type="evidence" value="ECO:0007669"/>
    <property type="project" value="TreeGrafter"/>
</dbReference>
<dbReference type="RefSeq" id="XP_031916990.1">
    <property type="nucleotide sequence ID" value="XM_032061376.1"/>
</dbReference>
<keyword evidence="2" id="KW-0732">Signal</keyword>
<dbReference type="GO" id="GO:0016788">
    <property type="term" value="F:hydrolase activity, acting on ester bonds"/>
    <property type="evidence" value="ECO:0007669"/>
    <property type="project" value="InterPro"/>
</dbReference>
<dbReference type="PANTHER" id="PTHR31956:SF8">
    <property type="entry name" value="ACID PHOSPHATASE PHOA (AFU_ORTHOLOGUE AFUA_1G03570)"/>
    <property type="match status" value="1"/>
</dbReference>
<name>A0A5N6T3P8_ASPPS</name>
<dbReference type="Gene3D" id="3.40.720.10">
    <property type="entry name" value="Alkaline Phosphatase, subunit A"/>
    <property type="match status" value="1"/>
</dbReference>